<dbReference type="SMART" id="SM00345">
    <property type="entry name" value="HTH_GNTR"/>
    <property type="match status" value="1"/>
</dbReference>
<dbReference type="RefSeq" id="WP_341567869.1">
    <property type="nucleotide sequence ID" value="NZ_JBAKAR010000014.1"/>
</dbReference>
<dbReference type="SUPFAM" id="SSF48008">
    <property type="entry name" value="GntR ligand-binding domain-like"/>
    <property type="match status" value="1"/>
</dbReference>
<proteinExistence type="predicted"/>
<gene>
    <name evidence="5" type="ORF">V6242_14605</name>
</gene>
<evidence type="ECO:0000259" key="4">
    <source>
        <dbReference type="PROSITE" id="PS50949"/>
    </source>
</evidence>
<dbReference type="InterPro" id="IPR036390">
    <property type="entry name" value="WH_DNA-bd_sf"/>
</dbReference>
<name>A0ABU9G9D9_9GAMM</name>
<keyword evidence="6" id="KW-1185">Reference proteome</keyword>
<dbReference type="InterPro" id="IPR008920">
    <property type="entry name" value="TF_FadR/GntR_C"/>
</dbReference>
<dbReference type="PANTHER" id="PTHR43537">
    <property type="entry name" value="TRANSCRIPTIONAL REGULATOR, GNTR FAMILY"/>
    <property type="match status" value="1"/>
</dbReference>
<evidence type="ECO:0000256" key="3">
    <source>
        <dbReference type="ARBA" id="ARBA00023163"/>
    </source>
</evidence>
<dbReference type="Proteomes" id="UP001379949">
    <property type="component" value="Unassembled WGS sequence"/>
</dbReference>
<dbReference type="InterPro" id="IPR000524">
    <property type="entry name" value="Tscrpt_reg_HTH_GntR"/>
</dbReference>
<dbReference type="Gene3D" id="1.20.120.530">
    <property type="entry name" value="GntR ligand-binding domain-like"/>
    <property type="match status" value="1"/>
</dbReference>
<feature type="domain" description="HTH gntR-type" evidence="4">
    <location>
        <begin position="1"/>
        <end position="64"/>
    </location>
</feature>
<protein>
    <submittedName>
        <fullName evidence="5">GntR family transcriptional regulator</fullName>
    </submittedName>
</protein>
<dbReference type="PROSITE" id="PS50949">
    <property type="entry name" value="HTH_GNTR"/>
    <property type="match status" value="1"/>
</dbReference>
<evidence type="ECO:0000313" key="5">
    <source>
        <dbReference type="EMBL" id="MEL0614383.1"/>
    </source>
</evidence>
<reference evidence="5 6" key="1">
    <citation type="submission" date="2024-02" db="EMBL/GenBank/DDBJ databases">
        <title>Bacteria isolated from the canopy kelp, Nereocystis luetkeana.</title>
        <authorList>
            <person name="Pfister C.A."/>
            <person name="Younker I.T."/>
            <person name="Light S.H."/>
        </authorList>
    </citation>
    <scope>NUCLEOTIDE SEQUENCE [LARGE SCALE GENOMIC DNA]</scope>
    <source>
        <strain evidence="5 6">TI.4.07</strain>
    </source>
</reference>
<dbReference type="Pfam" id="PF07729">
    <property type="entry name" value="FCD"/>
    <property type="match status" value="1"/>
</dbReference>
<evidence type="ECO:0000256" key="1">
    <source>
        <dbReference type="ARBA" id="ARBA00023015"/>
    </source>
</evidence>
<evidence type="ECO:0000313" key="6">
    <source>
        <dbReference type="Proteomes" id="UP001379949"/>
    </source>
</evidence>
<accession>A0ABU9G9D9</accession>
<dbReference type="Gene3D" id="1.10.10.10">
    <property type="entry name" value="Winged helix-like DNA-binding domain superfamily/Winged helix DNA-binding domain"/>
    <property type="match status" value="1"/>
</dbReference>
<dbReference type="InterPro" id="IPR036388">
    <property type="entry name" value="WH-like_DNA-bd_sf"/>
</dbReference>
<dbReference type="SMART" id="SM00895">
    <property type="entry name" value="FCD"/>
    <property type="match status" value="1"/>
</dbReference>
<dbReference type="PANTHER" id="PTHR43537:SF41">
    <property type="entry name" value="TRANSCRIPTIONAL REGULATORY PROTEIN"/>
    <property type="match status" value="1"/>
</dbReference>
<dbReference type="EMBL" id="JBAKAR010000014">
    <property type="protein sequence ID" value="MEL0614383.1"/>
    <property type="molecule type" value="Genomic_DNA"/>
</dbReference>
<dbReference type="Pfam" id="PF00392">
    <property type="entry name" value="GntR"/>
    <property type="match status" value="1"/>
</dbReference>
<organism evidence="5 6">
    <name type="scientific">Marinomonas arenicola</name>
    <dbReference type="NCBI Taxonomy" id="569601"/>
    <lineage>
        <taxon>Bacteria</taxon>
        <taxon>Pseudomonadati</taxon>
        <taxon>Pseudomonadota</taxon>
        <taxon>Gammaproteobacteria</taxon>
        <taxon>Oceanospirillales</taxon>
        <taxon>Oceanospirillaceae</taxon>
        <taxon>Marinomonas</taxon>
    </lineage>
</organism>
<dbReference type="InterPro" id="IPR011711">
    <property type="entry name" value="GntR_C"/>
</dbReference>
<dbReference type="CDD" id="cd07377">
    <property type="entry name" value="WHTH_GntR"/>
    <property type="match status" value="1"/>
</dbReference>
<dbReference type="SUPFAM" id="SSF46785">
    <property type="entry name" value="Winged helix' DNA-binding domain"/>
    <property type="match status" value="1"/>
</dbReference>
<keyword evidence="2" id="KW-0238">DNA-binding</keyword>
<keyword evidence="3" id="KW-0804">Transcription</keyword>
<sequence length="206" mass="23551">MLLYQKIKDDILNNRLPVGRPLRQVELSDRYGVSRIPVRDALLQLKAEGWLVPHGKAGHIIPDLNWQEAEDLYLMRADLEPRLFSYAFEHIQADDIGRAKATLALLDNARLTLLEKGELNWAFHKILYFPANRPTLYKTVCSLNQQASRYLGFQYGPMNYKDHSQKEHAVLLELIESGDHSSALSLLKKHIKDAGQLLVSHLKSTN</sequence>
<evidence type="ECO:0000256" key="2">
    <source>
        <dbReference type="ARBA" id="ARBA00023125"/>
    </source>
</evidence>
<comment type="caution">
    <text evidence="5">The sequence shown here is derived from an EMBL/GenBank/DDBJ whole genome shotgun (WGS) entry which is preliminary data.</text>
</comment>
<keyword evidence="1" id="KW-0805">Transcription regulation</keyword>